<feature type="chain" id="PRO_5038990535" evidence="2">
    <location>
        <begin position="21"/>
        <end position="270"/>
    </location>
</feature>
<keyword evidence="1 2" id="KW-0732">Signal</keyword>
<dbReference type="Pfam" id="PF00497">
    <property type="entry name" value="SBP_bac_3"/>
    <property type="match status" value="1"/>
</dbReference>
<keyword evidence="5" id="KW-1185">Reference proteome</keyword>
<evidence type="ECO:0000313" key="4">
    <source>
        <dbReference type="EMBL" id="TLG72685.1"/>
    </source>
</evidence>
<feature type="signal peptide" evidence="2">
    <location>
        <begin position="1"/>
        <end position="20"/>
    </location>
</feature>
<feature type="domain" description="Solute-binding protein family 3/N-terminal" evidence="3">
    <location>
        <begin position="30"/>
        <end position="266"/>
    </location>
</feature>
<evidence type="ECO:0000256" key="2">
    <source>
        <dbReference type="SAM" id="SignalP"/>
    </source>
</evidence>
<dbReference type="PROSITE" id="PS51257">
    <property type="entry name" value="PROKAR_LIPOPROTEIN"/>
    <property type="match status" value="1"/>
</dbReference>
<dbReference type="PANTHER" id="PTHR35936">
    <property type="entry name" value="MEMBRANE-BOUND LYTIC MUREIN TRANSGLYCOSYLASE F"/>
    <property type="match status" value="1"/>
</dbReference>
<dbReference type="CDD" id="cd13627">
    <property type="entry name" value="PBP2_AA_binding_like_2"/>
    <property type="match status" value="1"/>
</dbReference>
<sequence>MKKILSCLAVLVMGAGILTGCVNNGTSSDTFVVGMECNYAPWNWTQSVASDTAVAIDGGQYCDGYDVQVARQLAESMGKELVIKKTSWDGLILALQAGEIDAIIAGMSPTAERKEEIDFSDPYFLGSFGMMVQADGPYKDATSVKDFSGARVTAQMGTFHVELMDQLTGASLQAPMKDFPTMTVALQAGEIDAYVAEESTGKTIPKTNPDLKYVPIADFVVDESMAAVSVGIKKGNTELLNQVNEALSKITTEQRSQLMDAAIDRQSQGE</sequence>
<gene>
    <name evidence="4" type="ORF">FEZ08_08200</name>
</gene>
<dbReference type="InParanoid" id="A0A5R8QAM4"/>
<name>A0A5R8QAM4_9FIRM</name>
<dbReference type="PANTHER" id="PTHR35936:SF17">
    <property type="entry name" value="ARGININE-BINDING EXTRACELLULAR PROTEIN ARTP"/>
    <property type="match status" value="1"/>
</dbReference>
<protein>
    <submittedName>
        <fullName evidence="4">Transporter substrate-binding domain-containing protein</fullName>
    </submittedName>
</protein>
<proteinExistence type="predicted"/>
<dbReference type="OrthoDB" id="9811552at2"/>
<dbReference type="SMART" id="SM00062">
    <property type="entry name" value="PBPb"/>
    <property type="match status" value="1"/>
</dbReference>
<accession>A0A5R8QAM4</accession>
<organism evidence="4 5">
    <name type="scientific">Culicoidibacter larvae</name>
    <dbReference type="NCBI Taxonomy" id="2579976"/>
    <lineage>
        <taxon>Bacteria</taxon>
        <taxon>Bacillati</taxon>
        <taxon>Bacillota</taxon>
        <taxon>Culicoidibacteria</taxon>
        <taxon>Culicoidibacterales</taxon>
        <taxon>Culicoidibacteraceae</taxon>
        <taxon>Culicoidibacter</taxon>
    </lineage>
</organism>
<comment type="caution">
    <text evidence="4">The sequence shown here is derived from an EMBL/GenBank/DDBJ whole genome shotgun (WGS) entry which is preliminary data.</text>
</comment>
<reference evidence="4 5" key="1">
    <citation type="submission" date="2019-05" db="EMBL/GenBank/DDBJ databases">
        <title>Culicoidintestinum kansasii gen. nov., sp. nov. from the gastrointestinal tract of the biting midge, Culicoides sonorensis.</title>
        <authorList>
            <person name="Neupane S."/>
            <person name="Ghosh A."/>
            <person name="Gunther S."/>
            <person name="Martin K."/>
            <person name="Zurek L."/>
        </authorList>
    </citation>
    <scope>NUCLEOTIDE SEQUENCE [LARGE SCALE GENOMIC DNA]</scope>
    <source>
        <strain evidence="4 5">CS-1</strain>
    </source>
</reference>
<dbReference type="RefSeq" id="WP_138191266.1">
    <property type="nucleotide sequence ID" value="NZ_VBWP01000007.1"/>
</dbReference>
<dbReference type="InterPro" id="IPR001638">
    <property type="entry name" value="Solute-binding_3/MltF_N"/>
</dbReference>
<dbReference type="EMBL" id="VBWP01000007">
    <property type="protein sequence ID" value="TLG72685.1"/>
    <property type="molecule type" value="Genomic_DNA"/>
</dbReference>
<evidence type="ECO:0000256" key="1">
    <source>
        <dbReference type="ARBA" id="ARBA00022729"/>
    </source>
</evidence>
<dbReference type="Gene3D" id="3.40.190.10">
    <property type="entry name" value="Periplasmic binding protein-like II"/>
    <property type="match status" value="2"/>
</dbReference>
<dbReference type="Proteomes" id="UP000306912">
    <property type="component" value="Unassembled WGS sequence"/>
</dbReference>
<dbReference type="AlphaFoldDB" id="A0A5R8QAM4"/>
<dbReference type="SUPFAM" id="SSF53850">
    <property type="entry name" value="Periplasmic binding protein-like II"/>
    <property type="match status" value="1"/>
</dbReference>
<evidence type="ECO:0000313" key="5">
    <source>
        <dbReference type="Proteomes" id="UP000306912"/>
    </source>
</evidence>
<evidence type="ECO:0000259" key="3">
    <source>
        <dbReference type="SMART" id="SM00062"/>
    </source>
</evidence>